<feature type="compositionally biased region" description="Basic and acidic residues" evidence="1">
    <location>
        <begin position="204"/>
        <end position="221"/>
    </location>
</feature>
<dbReference type="AlphaFoldDB" id="A0A1A9X2I2"/>
<dbReference type="InterPro" id="IPR031936">
    <property type="entry name" value="DUF4771"/>
</dbReference>
<organism evidence="4 5">
    <name type="scientific">Glossina brevipalpis</name>
    <dbReference type="NCBI Taxonomy" id="37001"/>
    <lineage>
        <taxon>Eukaryota</taxon>
        <taxon>Metazoa</taxon>
        <taxon>Ecdysozoa</taxon>
        <taxon>Arthropoda</taxon>
        <taxon>Hexapoda</taxon>
        <taxon>Insecta</taxon>
        <taxon>Pterygota</taxon>
        <taxon>Neoptera</taxon>
        <taxon>Endopterygota</taxon>
        <taxon>Diptera</taxon>
        <taxon>Brachycera</taxon>
        <taxon>Muscomorpha</taxon>
        <taxon>Hippoboscoidea</taxon>
        <taxon>Glossinidae</taxon>
        <taxon>Glossina</taxon>
    </lineage>
</organism>
<accession>A0A1A9X2I2</accession>
<dbReference type="Pfam" id="PF15994">
    <property type="entry name" value="DUF4770"/>
    <property type="match status" value="1"/>
</dbReference>
<evidence type="ECO:0000259" key="2">
    <source>
        <dbReference type="Pfam" id="PF15994"/>
    </source>
</evidence>
<reference evidence="5" key="1">
    <citation type="submission" date="2014-03" db="EMBL/GenBank/DDBJ databases">
        <authorList>
            <person name="Aksoy S."/>
            <person name="Warren W."/>
            <person name="Wilson R.K."/>
        </authorList>
    </citation>
    <scope>NUCLEOTIDE SEQUENCE [LARGE SCALE GENOMIC DNA]</scope>
    <source>
        <strain evidence="5">IAEA</strain>
    </source>
</reference>
<evidence type="ECO:0000313" key="4">
    <source>
        <dbReference type="EnsemblMetazoa" id="GBRI041905-PA"/>
    </source>
</evidence>
<sequence>MACRKRCKDRLIMKTQVKKLHSTELPGVSKPFWDDRFLHLPKNLSVSRRAQSECIKRNLRSVGSYLRARNVPGWYRALSTFQIKAINALNQSLNDDHDQMTTHRTEHCLGQLGLNPPVKSDELRIVLELSKANDLAFLWFLMERHYKKKEKCFQNEELGNSKRTYTINEQLIMSAISQLDMITTLRELEKWLPPSQTPNYVQRKRAEQKEQKVQLEDDKPKKPISKPKYILPYFSKTTCPVPKIPNLTAKPKDFKVYSPLFEKSKNPNYNVRNEETRWYADRNPDNIKEDIAKVYEGFKLANLSIETVEKLRKRHREIANLQTSLHCHLSKITEEQFNAFICNEKPGAAEDPRERIMLQLEKDVKACMEDFRKSADRSRKQFIQTTLANSRLDTFPLISLESYMRCAACETSGRDGFFNYNNCPCRQYNQAENFMQERHNDSFYLMVPGSDFADNISHSASRSTLTPDSRREDTSSLCTDRNNLNRKKVKKLSRHRNILPTSTHDATRCAVNANADDNDCPQFHETNTYSLVSGVSTYPIYDEYSIKKPDQVVTVEANCSHSPKKIKLPGLKASKLRKIANVCASESSLDRNNGNNGIMDTSNKLRKSTSQIIEFQRKYFPTDCVRESSETVFNYNGPARLHNFNYRRIFYLKDSEETLQIRRAFIDAIDSDVALLNELSDPHIIDRAVNECVYKMKSSASKAVEENEKSRHPLGFDQDFYDPNDEKLMLKMLKITLRHISLNPKFVGAALPQSYKLPLLREFIRSHFGKRYSVEELSNSLNIAKQIFYALEKLDFYVRRPSFKGVKFTELVDYSHRDRLVKLDKKMRKMFSRNIDTAMLTMARIYWFAMRPLLCIRGPPVKTFFAYLPGRLGDVQHFKVFNPADIRGKSILYR</sequence>
<feature type="domain" description="DUF4770" evidence="2">
    <location>
        <begin position="109"/>
        <end position="283"/>
    </location>
</feature>
<name>A0A1A9X2I2_9MUSC</name>
<protein>
    <submittedName>
        <fullName evidence="4">Uncharacterized protein</fullName>
    </submittedName>
</protein>
<dbReference type="PANTHER" id="PTHR41967:SF6">
    <property type="entry name" value="FI19406P1-RELATED"/>
    <property type="match status" value="1"/>
</dbReference>
<dbReference type="Proteomes" id="UP000091820">
    <property type="component" value="Unassembled WGS sequence"/>
</dbReference>
<dbReference type="Pfam" id="PF15995">
    <property type="entry name" value="DUF4771"/>
    <property type="match status" value="1"/>
</dbReference>
<evidence type="ECO:0000313" key="5">
    <source>
        <dbReference type="Proteomes" id="UP000091820"/>
    </source>
</evidence>
<evidence type="ECO:0000256" key="1">
    <source>
        <dbReference type="SAM" id="MobiDB-lite"/>
    </source>
</evidence>
<feature type="domain" description="DUF4771" evidence="3">
    <location>
        <begin position="720"/>
        <end position="874"/>
    </location>
</feature>
<keyword evidence="5" id="KW-1185">Reference proteome</keyword>
<evidence type="ECO:0000259" key="3">
    <source>
        <dbReference type="Pfam" id="PF15995"/>
    </source>
</evidence>
<reference evidence="4" key="2">
    <citation type="submission" date="2020-05" db="UniProtKB">
        <authorList>
            <consortium name="EnsemblMetazoa"/>
        </authorList>
    </citation>
    <scope>IDENTIFICATION</scope>
    <source>
        <strain evidence="4">IAEA</strain>
    </source>
</reference>
<proteinExistence type="predicted"/>
<feature type="region of interest" description="Disordered" evidence="1">
    <location>
        <begin position="196"/>
        <end position="221"/>
    </location>
</feature>
<dbReference type="EnsemblMetazoa" id="GBRI041905-RA">
    <property type="protein sequence ID" value="GBRI041905-PA"/>
    <property type="gene ID" value="GBRI041905"/>
</dbReference>
<dbReference type="VEuPathDB" id="VectorBase:GBRI041905"/>
<dbReference type="PANTHER" id="PTHR41967">
    <property type="entry name" value="FI19406P1-RELATED"/>
    <property type="match status" value="1"/>
</dbReference>
<dbReference type="InterPro" id="IPR031935">
    <property type="entry name" value="DUF4770"/>
</dbReference>